<name>A0A1E5G0T3_9FIRM</name>
<evidence type="ECO:0000313" key="3">
    <source>
        <dbReference type="Proteomes" id="UP000094296"/>
    </source>
</evidence>
<comment type="caution">
    <text evidence="2">The sequence shown here is derived from an EMBL/GenBank/DDBJ whole genome shotgun (WGS) entry which is preliminary data.</text>
</comment>
<evidence type="ECO:0008006" key="4">
    <source>
        <dbReference type="Google" id="ProtNLM"/>
    </source>
</evidence>
<feature type="compositionally biased region" description="Basic and acidic residues" evidence="1">
    <location>
        <begin position="56"/>
        <end position="67"/>
    </location>
</feature>
<dbReference type="OrthoDB" id="49105at2"/>
<reference evidence="2 3" key="1">
    <citation type="submission" date="2016-09" db="EMBL/GenBank/DDBJ databases">
        <title>Draft genome sequence for the type strain of Desulfuribacillus alkaliarsenatis AHT28, an obligately anaerobic, sulfidogenic bacterium isolated from Russian soda lake sediments.</title>
        <authorList>
            <person name="Abin C.A."/>
            <person name="Hollibaugh J.T."/>
        </authorList>
    </citation>
    <scope>NUCLEOTIDE SEQUENCE [LARGE SCALE GENOMIC DNA]</scope>
    <source>
        <strain evidence="2 3">AHT28</strain>
    </source>
</reference>
<evidence type="ECO:0000256" key="1">
    <source>
        <dbReference type="SAM" id="MobiDB-lite"/>
    </source>
</evidence>
<dbReference type="RefSeq" id="WP_069643512.1">
    <property type="nucleotide sequence ID" value="NZ_MIJE01000031.1"/>
</dbReference>
<gene>
    <name evidence="2" type="ORF">BHF68_07560</name>
</gene>
<organism evidence="2 3">
    <name type="scientific">Desulfuribacillus alkaliarsenatis</name>
    <dbReference type="NCBI Taxonomy" id="766136"/>
    <lineage>
        <taxon>Bacteria</taxon>
        <taxon>Bacillati</taxon>
        <taxon>Bacillota</taxon>
        <taxon>Desulfuribacillia</taxon>
        <taxon>Desulfuribacillales</taxon>
        <taxon>Desulfuribacillaceae</taxon>
        <taxon>Desulfuribacillus</taxon>
    </lineage>
</organism>
<feature type="compositionally biased region" description="Low complexity" evidence="1">
    <location>
        <begin position="35"/>
        <end position="47"/>
    </location>
</feature>
<keyword evidence="3" id="KW-1185">Reference proteome</keyword>
<sequence>MNIPPVQASVQSYKPIEKDVSNKGKQANTSEKKAQATAAQAKQTPAAVYTPSNADGAKKATYDKPKSQADMVEPDYKTIDKLRAESEKAYSQLRNLVEKMLLKQGYTLEQLFGKEINSEYIEVDDETRAEAAALIADDGPLGAEAVSDRIVEFAIAISGGDTTKFEMLRGAIQAGFNEAERMLGGQLPDVSKKTHKLVMEKLDAWYQDSKTSIDA</sequence>
<accession>A0A1E5G0T3</accession>
<feature type="region of interest" description="Disordered" evidence="1">
    <location>
        <begin position="1"/>
        <end position="68"/>
    </location>
</feature>
<dbReference type="Proteomes" id="UP000094296">
    <property type="component" value="Unassembled WGS sequence"/>
</dbReference>
<dbReference type="AlphaFoldDB" id="A0A1E5G0T3"/>
<protein>
    <recommendedName>
        <fullName evidence="4">DUF5610 domain-containing protein</fullName>
    </recommendedName>
</protein>
<dbReference type="STRING" id="766136.BHF68_07560"/>
<evidence type="ECO:0000313" key="2">
    <source>
        <dbReference type="EMBL" id="OEF96503.1"/>
    </source>
</evidence>
<dbReference type="EMBL" id="MIJE01000031">
    <property type="protein sequence ID" value="OEF96503.1"/>
    <property type="molecule type" value="Genomic_DNA"/>
</dbReference>
<proteinExistence type="predicted"/>